<dbReference type="OrthoDB" id="5971203at2759"/>
<protein>
    <submittedName>
        <fullName evidence="2">IgGFc-binding protein</fullName>
    </submittedName>
</protein>
<name>A0A9Q1BVZ6_HOLLE</name>
<keyword evidence="3" id="KW-1185">Reference proteome</keyword>
<reference evidence="2" key="1">
    <citation type="submission" date="2021-10" db="EMBL/GenBank/DDBJ databases">
        <title>Tropical sea cucumber genome reveals ecological adaptation and Cuvierian tubules defense mechanism.</title>
        <authorList>
            <person name="Chen T."/>
        </authorList>
    </citation>
    <scope>NUCLEOTIDE SEQUENCE</scope>
    <source>
        <strain evidence="2">Nanhai2018</strain>
        <tissue evidence="2">Muscle</tissue>
    </source>
</reference>
<gene>
    <name evidence="2" type="ORF">HOLleu_24131</name>
</gene>
<dbReference type="InterPro" id="IPR036084">
    <property type="entry name" value="Ser_inhib-like_sf"/>
</dbReference>
<dbReference type="Pfam" id="PF12714">
    <property type="entry name" value="TILa"/>
    <property type="match status" value="1"/>
</dbReference>
<dbReference type="InterPro" id="IPR025615">
    <property type="entry name" value="TILa_dom"/>
</dbReference>
<dbReference type="SUPFAM" id="SSF57567">
    <property type="entry name" value="Serine protease inhibitors"/>
    <property type="match status" value="1"/>
</dbReference>
<feature type="domain" description="Fibrinogen C-terminal" evidence="1">
    <location>
        <begin position="113"/>
        <end position="165"/>
    </location>
</feature>
<evidence type="ECO:0000313" key="2">
    <source>
        <dbReference type="EMBL" id="KAJ8033775.1"/>
    </source>
</evidence>
<dbReference type="AlphaFoldDB" id="A0A9Q1BVZ6"/>
<dbReference type="Gene3D" id="2.10.25.10">
    <property type="entry name" value="Laminin"/>
    <property type="match status" value="1"/>
</dbReference>
<dbReference type="Pfam" id="PF00147">
    <property type="entry name" value="Fibrinogen_C"/>
    <property type="match status" value="1"/>
</dbReference>
<dbReference type="Proteomes" id="UP001152320">
    <property type="component" value="Chromosome 11"/>
</dbReference>
<dbReference type="InterPro" id="IPR002181">
    <property type="entry name" value="Fibrinogen_a/b/g_C_dom"/>
</dbReference>
<accession>A0A9Q1BVZ6</accession>
<evidence type="ECO:0000313" key="3">
    <source>
        <dbReference type="Proteomes" id="UP001152320"/>
    </source>
</evidence>
<evidence type="ECO:0000259" key="1">
    <source>
        <dbReference type="PROSITE" id="PS51406"/>
    </source>
</evidence>
<dbReference type="PROSITE" id="PS51406">
    <property type="entry name" value="FIBRINOGEN_C_2"/>
    <property type="match status" value="1"/>
</dbReference>
<dbReference type="SUPFAM" id="SSF56496">
    <property type="entry name" value="Fibrinogen C-terminal domain-like"/>
    <property type="match status" value="1"/>
</dbReference>
<sequence>MVYQICSCDRTCTHPKGCNQNCTLIPTCKCPEGFLMNNDDCVPEEQCGCFIDGEGVVPKDGQVHMGSNCSTYCECRDGTLNCNFDYACGSNTTCHLVDGIMGCYCQVENENASSPCEMFADCKDVYETGHTEDGIYTVLPRGWGGDPFNVLCNMTVGGGGWTVSC</sequence>
<organism evidence="2 3">
    <name type="scientific">Holothuria leucospilota</name>
    <name type="common">Black long sea cucumber</name>
    <name type="synonym">Mertensiothuria leucospilota</name>
    <dbReference type="NCBI Taxonomy" id="206669"/>
    <lineage>
        <taxon>Eukaryota</taxon>
        <taxon>Metazoa</taxon>
        <taxon>Echinodermata</taxon>
        <taxon>Eleutherozoa</taxon>
        <taxon>Echinozoa</taxon>
        <taxon>Holothuroidea</taxon>
        <taxon>Aspidochirotacea</taxon>
        <taxon>Aspidochirotida</taxon>
        <taxon>Holothuriidae</taxon>
        <taxon>Holothuria</taxon>
    </lineage>
</organism>
<dbReference type="CDD" id="cd19941">
    <property type="entry name" value="TIL"/>
    <property type="match status" value="1"/>
</dbReference>
<dbReference type="EMBL" id="JAIZAY010000011">
    <property type="protein sequence ID" value="KAJ8033775.1"/>
    <property type="molecule type" value="Genomic_DNA"/>
</dbReference>
<dbReference type="InterPro" id="IPR014716">
    <property type="entry name" value="Fibrinogen_a/b/g_C_1"/>
</dbReference>
<dbReference type="NCBIfam" id="NF040941">
    <property type="entry name" value="GGGWT_bact"/>
    <property type="match status" value="1"/>
</dbReference>
<dbReference type="InterPro" id="IPR036056">
    <property type="entry name" value="Fibrinogen-like_C"/>
</dbReference>
<comment type="caution">
    <text evidence="2">The sequence shown here is derived from an EMBL/GenBank/DDBJ whole genome shotgun (WGS) entry which is preliminary data.</text>
</comment>
<dbReference type="Gene3D" id="3.90.215.10">
    <property type="entry name" value="Gamma Fibrinogen, chain A, domain 1"/>
    <property type="match status" value="1"/>
</dbReference>
<proteinExistence type="predicted"/>